<dbReference type="PANTHER" id="PTHR22845">
    <property type="entry name" value="APOPTOTIC PROTEASE-ACTIVATING FACTOR 1"/>
    <property type="match status" value="1"/>
</dbReference>
<dbReference type="Gene3D" id="3.40.50.300">
    <property type="entry name" value="P-loop containing nucleotide triphosphate hydrolases"/>
    <property type="match status" value="1"/>
</dbReference>
<protein>
    <recommendedName>
        <fullName evidence="5">CARD domain-containing protein</fullName>
    </recommendedName>
</protein>
<dbReference type="FunFam" id="1.25.40.370:FF:000001">
    <property type="entry name" value="Apoptotic protease-activating factor 1"/>
    <property type="match status" value="1"/>
</dbReference>
<dbReference type="SMART" id="SM00320">
    <property type="entry name" value="WD40"/>
    <property type="match status" value="10"/>
</dbReference>
<dbReference type="InterPro" id="IPR042197">
    <property type="entry name" value="Apaf_helical"/>
</dbReference>
<dbReference type="PROSITE" id="PS50209">
    <property type="entry name" value="CARD"/>
    <property type="match status" value="1"/>
</dbReference>
<feature type="repeat" description="WD" evidence="4">
    <location>
        <begin position="956"/>
        <end position="1003"/>
    </location>
</feature>
<dbReference type="PROSITE" id="PS50294">
    <property type="entry name" value="WD_REPEATS_REGION"/>
    <property type="match status" value="5"/>
</dbReference>
<reference evidence="6 7" key="1">
    <citation type="submission" date="2022-05" db="EMBL/GenBank/DDBJ databases">
        <title>A multi-omics perspective on studying reproductive biology in Daphnia sinensis.</title>
        <authorList>
            <person name="Jia J."/>
        </authorList>
    </citation>
    <scope>NUCLEOTIDE SEQUENCE [LARGE SCALE GENOMIC DNA]</scope>
    <source>
        <strain evidence="6 7">WSL</strain>
    </source>
</reference>
<dbReference type="PRINTS" id="PR00364">
    <property type="entry name" value="DISEASERSIST"/>
</dbReference>
<feature type="repeat" description="WD" evidence="4">
    <location>
        <begin position="1099"/>
        <end position="1133"/>
    </location>
</feature>
<feature type="repeat" description="WD" evidence="4">
    <location>
        <begin position="774"/>
        <end position="805"/>
    </location>
</feature>
<sequence length="1420" mass="158977">MNTVEKAALLRNRDAIVQNVEFNYIKEKLVAYGVLSVQEVQDVDCEKTKSAKVRRLLDLLPEIGVKETFMTFVKILEEDYDWIAERLSECNNRDSPDAASHLNSDPFAAPDSLQHSLIQCGIPFPPPHLIPRHTKVAQIRECLKAMTQGQFVVIHGMAGAGKSVLAAETMRDMDLMVNTFGNNVYWLTVGQTGTDTLLTKMQALCERLDHTVLPPLSVDQATERLRRLMTDPSRKNSLIILDDVWRGEVVRAFDFGCRILMTTRDASVTDVVHGRVLLVKVQDGFTQEESMSYLANCFNISAQELPEQANDIYLESKGSPMVLSLLAPLLADRGEYQRIDAHRWDHYLGKLRDRRYTQLKRHGSYNYETINEAIAMSFDHLDQETRRSLNDFVIFLDDVNIPAPVLQVLWNCSRYEMEERISLLVANSLVAQHFQEQSSNCVVLYGIHDLLLDYLKSHLTAEEQRDAHRKLIDSYFAECNNYFGALPDDNYILWFLGYHLYKAEYTELFPQIYLNLSFISAKLRATGPSDLLNDFRKYKDYISEASGRNSQRVEDYTHFIRTCGHIVVQCRHLDIIQLALQQPKNSCVYNDALEMAKMSKDRFYLECRSVGSQTKESMDQVLRSTILNYGHVTAACFTQDGQRLLSAVDDGQIRMWDVDSGKELHRFVGHNGSIHQLSLSRDAKRFVSSSADGSVKVWDLSAVISKLDGTPLDHPSSPPFHPPCTVVMGSRTLVAGEIEHRPNKTPSPRMRQDSWHNMFDVGDRLVNDNSLKTYTGHTNEVLGARFSENGALVVSCGLDNTARIWLSTACMELGVLDHPEPVTTCCFSDCGFFVATGCTDSMIRLWNGNVSLYTCVAAFHTQNSSSRILFISFLSDTSLLSVSDTEILRFDWTLSSDEEGESDSFGYVTNSLANANSNCCYNCATVTDDRQLLAVSTSKDNILLYNIDSTEQIFEYVGHTGTVNTLHFSPSANNDEPPKWLLSGSADKTLKVWNVADVERVECSLSCTAFHAVCPPDQSSDFLIATVGSDNHIQVVSGSSCETLLTTNDVESSKDQVEMCVLSHRASMMAWSTLSGLVKLMSLDKKEVKTLGHHSDARVTLLKFSPSDVLLLTVSSEGCIKIWKPRNETVTITGPRKGVIDCFFIESEEKTLMVCGADGSIRLWSIETGHPISLILDNYGLNLTCVDRASNRQWLAQGTITEGVRIVHIPCDAEPCSSKPVKNNKGFRNPNRLGHQVVPVRVCRFANHVQSIAIGYDNGIIEIFDYLRNTLQATLEAHQSWVRDLQWCQNSPFFQLVSLGDRIAWWDLSSSRFGTSTSSVPRNPTQANRSNHLAGGMGFPLTPITPGSSFSSTSSFSSSRFINTGTAQSSHFDGLVQTVEFQTRGRYASKLFVSCDGRALVTVSDSGILYILHQLSQHLK</sequence>
<dbReference type="InterPro" id="IPR003593">
    <property type="entry name" value="AAA+_ATPase"/>
</dbReference>
<dbReference type="InterPro" id="IPR036322">
    <property type="entry name" value="WD40_repeat_dom_sf"/>
</dbReference>
<feature type="repeat" description="WD" evidence="4">
    <location>
        <begin position="632"/>
        <end position="666"/>
    </location>
</feature>
<evidence type="ECO:0000256" key="4">
    <source>
        <dbReference type="PROSITE-ProRule" id="PRU00221"/>
    </source>
</evidence>
<dbReference type="InterPro" id="IPR011029">
    <property type="entry name" value="DEATH-like_dom_sf"/>
</dbReference>
<dbReference type="GO" id="GO:0005829">
    <property type="term" value="C:cytosol"/>
    <property type="evidence" value="ECO:0007669"/>
    <property type="project" value="UniProtKB-ARBA"/>
</dbReference>
<dbReference type="CDD" id="cd00200">
    <property type="entry name" value="WD40"/>
    <property type="match status" value="1"/>
</dbReference>
<dbReference type="Pfam" id="PF00931">
    <property type="entry name" value="NB-ARC"/>
    <property type="match status" value="1"/>
</dbReference>
<feature type="repeat" description="WD" evidence="4">
    <location>
        <begin position="815"/>
        <end position="847"/>
    </location>
</feature>
<dbReference type="Gene3D" id="1.10.533.10">
    <property type="entry name" value="Death Domain, Fas"/>
    <property type="match status" value="1"/>
</dbReference>
<dbReference type="GO" id="GO:0042981">
    <property type="term" value="P:regulation of apoptotic process"/>
    <property type="evidence" value="ECO:0007669"/>
    <property type="project" value="InterPro"/>
</dbReference>
<dbReference type="Gene3D" id="1.10.8.430">
    <property type="entry name" value="Helical domain of apoptotic protease-activating factors"/>
    <property type="match status" value="1"/>
</dbReference>
<dbReference type="PANTHER" id="PTHR22845:SF5">
    <property type="entry name" value="APOPTOTIC PROTEASE-ACTIVATING FACTOR 1"/>
    <property type="match status" value="1"/>
</dbReference>
<keyword evidence="7" id="KW-1185">Reference proteome</keyword>
<comment type="caution">
    <text evidence="6">The sequence shown here is derived from an EMBL/GenBank/DDBJ whole genome shotgun (WGS) entry which is preliminary data.</text>
</comment>
<dbReference type="SUPFAM" id="SSF50978">
    <property type="entry name" value="WD40 repeat-like"/>
    <property type="match status" value="2"/>
</dbReference>
<dbReference type="PRINTS" id="PR00320">
    <property type="entry name" value="GPROTEINBRPT"/>
</dbReference>
<keyword evidence="3" id="KW-0677">Repeat</keyword>
<dbReference type="PROSITE" id="PS50082">
    <property type="entry name" value="WD_REPEATS_2"/>
    <property type="match status" value="6"/>
</dbReference>
<dbReference type="FunFam" id="2.130.10.10:FF:003356">
    <property type="entry name" value="Uncharacterized protein"/>
    <property type="match status" value="1"/>
</dbReference>
<dbReference type="InterPro" id="IPR027417">
    <property type="entry name" value="P-loop_NTPase"/>
</dbReference>
<dbReference type="GO" id="GO:0043531">
    <property type="term" value="F:ADP binding"/>
    <property type="evidence" value="ECO:0007669"/>
    <property type="project" value="InterPro"/>
</dbReference>
<dbReference type="EMBL" id="WJBH02000006">
    <property type="protein sequence ID" value="KAI9557033.1"/>
    <property type="molecule type" value="Genomic_DNA"/>
</dbReference>
<evidence type="ECO:0000256" key="2">
    <source>
        <dbReference type="ARBA" id="ARBA00022703"/>
    </source>
</evidence>
<dbReference type="SUPFAM" id="SSF52540">
    <property type="entry name" value="P-loop containing nucleoside triphosphate hydrolases"/>
    <property type="match status" value="1"/>
</dbReference>
<keyword evidence="1 4" id="KW-0853">WD repeat</keyword>
<dbReference type="Pfam" id="PF00400">
    <property type="entry name" value="WD40"/>
    <property type="match status" value="6"/>
</dbReference>
<accession>A0AAD5L792</accession>
<dbReference type="GO" id="GO:0006915">
    <property type="term" value="P:apoptotic process"/>
    <property type="evidence" value="ECO:0007669"/>
    <property type="project" value="UniProtKB-KW"/>
</dbReference>
<dbReference type="FunFam" id="1.10.10.10:FF:000661">
    <property type="entry name" value="Apoptotic protease-activating factor"/>
    <property type="match status" value="1"/>
</dbReference>
<name>A0AAD5L792_9CRUS</name>
<dbReference type="Pfam" id="PF17908">
    <property type="entry name" value="APAF1_C"/>
    <property type="match status" value="1"/>
</dbReference>
<dbReference type="InterPro" id="IPR011044">
    <property type="entry name" value="Quino_amine_DH_bsu"/>
</dbReference>
<dbReference type="InterPro" id="IPR001315">
    <property type="entry name" value="CARD"/>
</dbReference>
<dbReference type="InterPro" id="IPR036388">
    <property type="entry name" value="WH-like_DNA-bd_sf"/>
</dbReference>
<evidence type="ECO:0000256" key="3">
    <source>
        <dbReference type="ARBA" id="ARBA00022737"/>
    </source>
</evidence>
<dbReference type="Gene3D" id="1.10.10.10">
    <property type="entry name" value="Winged helix-like DNA-binding domain superfamily/Winged helix DNA-binding domain"/>
    <property type="match status" value="1"/>
</dbReference>
<dbReference type="Pfam" id="PF21296">
    <property type="entry name" value="WHD_APAF1"/>
    <property type="match status" value="1"/>
</dbReference>
<dbReference type="InterPro" id="IPR041452">
    <property type="entry name" value="APAF1_C"/>
</dbReference>
<organism evidence="6 7">
    <name type="scientific">Daphnia sinensis</name>
    <dbReference type="NCBI Taxonomy" id="1820382"/>
    <lineage>
        <taxon>Eukaryota</taxon>
        <taxon>Metazoa</taxon>
        <taxon>Ecdysozoa</taxon>
        <taxon>Arthropoda</taxon>
        <taxon>Crustacea</taxon>
        <taxon>Branchiopoda</taxon>
        <taxon>Diplostraca</taxon>
        <taxon>Cladocera</taxon>
        <taxon>Anomopoda</taxon>
        <taxon>Daphniidae</taxon>
        <taxon>Daphnia</taxon>
        <taxon>Daphnia similis group</taxon>
    </lineage>
</organism>
<dbReference type="PROSITE" id="PS00678">
    <property type="entry name" value="WD_REPEATS_1"/>
    <property type="match status" value="2"/>
</dbReference>
<dbReference type="InterPro" id="IPR019775">
    <property type="entry name" value="WD40_repeat_CS"/>
</dbReference>
<dbReference type="Gene3D" id="1.25.40.370">
    <property type="match status" value="1"/>
</dbReference>
<keyword evidence="2" id="KW-0053">Apoptosis</keyword>
<dbReference type="SUPFAM" id="SSF50969">
    <property type="entry name" value="YVTN repeat-like/Quinoprotein amine dehydrogenase"/>
    <property type="match status" value="1"/>
</dbReference>
<dbReference type="InterPro" id="IPR048975">
    <property type="entry name" value="WHD_APAF1"/>
</dbReference>
<dbReference type="Proteomes" id="UP000820818">
    <property type="component" value="Linkage Group LG6"/>
</dbReference>
<feature type="domain" description="CARD" evidence="5">
    <location>
        <begin position="1"/>
        <end position="64"/>
    </location>
</feature>
<dbReference type="CDD" id="cd01671">
    <property type="entry name" value="CARD"/>
    <property type="match status" value="1"/>
</dbReference>
<dbReference type="InterPro" id="IPR001680">
    <property type="entry name" value="WD40_rpt"/>
</dbReference>
<dbReference type="InterPro" id="IPR020472">
    <property type="entry name" value="WD40_PAC1"/>
</dbReference>
<evidence type="ECO:0000256" key="1">
    <source>
        <dbReference type="ARBA" id="ARBA00022574"/>
    </source>
</evidence>
<feature type="repeat" description="WD" evidence="4">
    <location>
        <begin position="667"/>
        <end position="701"/>
    </location>
</feature>
<dbReference type="FunFam" id="1.10.533.10:FF:000175">
    <property type="entry name" value="Apoptotic protease-activating factor, putative"/>
    <property type="match status" value="1"/>
</dbReference>
<dbReference type="InterPro" id="IPR015943">
    <property type="entry name" value="WD40/YVTN_repeat-like_dom_sf"/>
</dbReference>
<proteinExistence type="predicted"/>
<evidence type="ECO:0000313" key="6">
    <source>
        <dbReference type="EMBL" id="KAI9557033.1"/>
    </source>
</evidence>
<dbReference type="Gene3D" id="2.130.10.10">
    <property type="entry name" value="YVTN repeat-like/Quinoprotein amine dehydrogenase"/>
    <property type="match status" value="5"/>
</dbReference>
<evidence type="ECO:0000313" key="7">
    <source>
        <dbReference type="Proteomes" id="UP000820818"/>
    </source>
</evidence>
<dbReference type="SUPFAM" id="SSF47986">
    <property type="entry name" value="DEATH domain"/>
    <property type="match status" value="1"/>
</dbReference>
<dbReference type="SMART" id="SM00382">
    <property type="entry name" value="AAA"/>
    <property type="match status" value="1"/>
</dbReference>
<dbReference type="InterPro" id="IPR002182">
    <property type="entry name" value="NB-ARC"/>
</dbReference>
<gene>
    <name evidence="6" type="ORF">GHT06_016830</name>
</gene>
<dbReference type="Pfam" id="PF00619">
    <property type="entry name" value="CARD"/>
    <property type="match status" value="1"/>
</dbReference>
<evidence type="ECO:0000259" key="5">
    <source>
        <dbReference type="PROSITE" id="PS50209"/>
    </source>
</evidence>